<keyword evidence="1" id="KW-0812">Transmembrane</keyword>
<organism evidence="2 3">
    <name type="scientific">Apodospora peruviana</name>
    <dbReference type="NCBI Taxonomy" id="516989"/>
    <lineage>
        <taxon>Eukaryota</taxon>
        <taxon>Fungi</taxon>
        <taxon>Dikarya</taxon>
        <taxon>Ascomycota</taxon>
        <taxon>Pezizomycotina</taxon>
        <taxon>Sordariomycetes</taxon>
        <taxon>Sordariomycetidae</taxon>
        <taxon>Sordariales</taxon>
        <taxon>Lasiosphaeriaceae</taxon>
        <taxon>Apodospora</taxon>
    </lineage>
</organism>
<accession>A0AAE0ISN9</accession>
<dbReference type="Proteomes" id="UP001283341">
    <property type="component" value="Unassembled WGS sequence"/>
</dbReference>
<proteinExistence type="predicted"/>
<evidence type="ECO:0000313" key="2">
    <source>
        <dbReference type="EMBL" id="KAK3330472.1"/>
    </source>
</evidence>
<keyword evidence="3" id="KW-1185">Reference proteome</keyword>
<protein>
    <submittedName>
        <fullName evidence="2">Uncharacterized protein</fullName>
    </submittedName>
</protein>
<gene>
    <name evidence="2" type="ORF">B0H66DRAFT_543991</name>
</gene>
<reference evidence="2" key="1">
    <citation type="journal article" date="2023" name="Mol. Phylogenet. Evol.">
        <title>Genome-scale phylogeny and comparative genomics of the fungal order Sordariales.</title>
        <authorList>
            <person name="Hensen N."/>
            <person name="Bonometti L."/>
            <person name="Westerberg I."/>
            <person name="Brannstrom I.O."/>
            <person name="Guillou S."/>
            <person name="Cros-Aarteil S."/>
            <person name="Calhoun S."/>
            <person name="Haridas S."/>
            <person name="Kuo A."/>
            <person name="Mondo S."/>
            <person name="Pangilinan J."/>
            <person name="Riley R."/>
            <person name="LaButti K."/>
            <person name="Andreopoulos B."/>
            <person name="Lipzen A."/>
            <person name="Chen C."/>
            <person name="Yan M."/>
            <person name="Daum C."/>
            <person name="Ng V."/>
            <person name="Clum A."/>
            <person name="Steindorff A."/>
            <person name="Ohm R.A."/>
            <person name="Martin F."/>
            <person name="Silar P."/>
            <person name="Natvig D.O."/>
            <person name="Lalanne C."/>
            <person name="Gautier V."/>
            <person name="Ament-Velasquez S.L."/>
            <person name="Kruys A."/>
            <person name="Hutchinson M.I."/>
            <person name="Powell A.J."/>
            <person name="Barry K."/>
            <person name="Miller A.N."/>
            <person name="Grigoriev I.V."/>
            <person name="Debuchy R."/>
            <person name="Gladieux P."/>
            <person name="Hiltunen Thoren M."/>
            <person name="Johannesson H."/>
        </authorList>
    </citation>
    <scope>NUCLEOTIDE SEQUENCE</scope>
    <source>
        <strain evidence="2">CBS 118394</strain>
    </source>
</reference>
<dbReference type="EMBL" id="JAUEDM010000001">
    <property type="protein sequence ID" value="KAK3330472.1"/>
    <property type="molecule type" value="Genomic_DNA"/>
</dbReference>
<name>A0AAE0ISN9_9PEZI</name>
<sequence>MYPCLSLDGIRLMISVFLILWFPFLLCTVQVIQAGYLPDLPVSKGQHRRCRGAPSSRSLDLQAGTATEFNIRTGMEAVVLSRFSQAAFLSRR</sequence>
<keyword evidence="1" id="KW-0472">Membrane</keyword>
<reference evidence="2" key="2">
    <citation type="submission" date="2023-06" db="EMBL/GenBank/DDBJ databases">
        <authorList>
            <consortium name="Lawrence Berkeley National Laboratory"/>
            <person name="Haridas S."/>
            <person name="Hensen N."/>
            <person name="Bonometti L."/>
            <person name="Westerberg I."/>
            <person name="Brannstrom I.O."/>
            <person name="Guillou S."/>
            <person name="Cros-Aarteil S."/>
            <person name="Calhoun S."/>
            <person name="Kuo A."/>
            <person name="Mondo S."/>
            <person name="Pangilinan J."/>
            <person name="Riley R."/>
            <person name="Labutti K."/>
            <person name="Andreopoulos B."/>
            <person name="Lipzen A."/>
            <person name="Chen C."/>
            <person name="Yanf M."/>
            <person name="Daum C."/>
            <person name="Ng V."/>
            <person name="Clum A."/>
            <person name="Steindorff A."/>
            <person name="Ohm R."/>
            <person name="Martin F."/>
            <person name="Silar P."/>
            <person name="Natvig D."/>
            <person name="Lalanne C."/>
            <person name="Gautier V."/>
            <person name="Ament-Velasquez S.L."/>
            <person name="Kruys A."/>
            <person name="Hutchinson M.I."/>
            <person name="Powell A.J."/>
            <person name="Barry K."/>
            <person name="Miller A.N."/>
            <person name="Grigoriev I.V."/>
            <person name="Debuchy R."/>
            <person name="Gladieux P."/>
            <person name="Thoren M.H."/>
            <person name="Johannesson H."/>
        </authorList>
    </citation>
    <scope>NUCLEOTIDE SEQUENCE</scope>
    <source>
        <strain evidence="2">CBS 118394</strain>
    </source>
</reference>
<evidence type="ECO:0000313" key="3">
    <source>
        <dbReference type="Proteomes" id="UP001283341"/>
    </source>
</evidence>
<feature type="transmembrane region" description="Helical" evidence="1">
    <location>
        <begin position="12"/>
        <end position="32"/>
    </location>
</feature>
<evidence type="ECO:0000256" key="1">
    <source>
        <dbReference type="SAM" id="Phobius"/>
    </source>
</evidence>
<keyword evidence="1" id="KW-1133">Transmembrane helix</keyword>
<dbReference type="AlphaFoldDB" id="A0AAE0ISN9"/>
<comment type="caution">
    <text evidence="2">The sequence shown here is derived from an EMBL/GenBank/DDBJ whole genome shotgun (WGS) entry which is preliminary data.</text>
</comment>